<dbReference type="AlphaFoldDB" id="A0A2S8G013"/>
<proteinExistence type="predicted"/>
<dbReference type="Pfam" id="PF00534">
    <property type="entry name" value="Glycos_transf_1"/>
    <property type="match status" value="1"/>
</dbReference>
<reference evidence="2 3" key="1">
    <citation type="submission" date="2018-02" db="EMBL/GenBank/DDBJ databases">
        <title>Comparative genomes isolates from brazilian mangrove.</title>
        <authorList>
            <person name="Araujo J.E."/>
            <person name="Taketani R.G."/>
            <person name="Silva M.C.P."/>
            <person name="Loureco M.V."/>
            <person name="Andreote F.D."/>
        </authorList>
    </citation>
    <scope>NUCLEOTIDE SEQUENCE [LARGE SCALE GENOMIC DNA]</scope>
    <source>
        <strain evidence="2 3">Hex-1 MGV</strain>
    </source>
</reference>
<dbReference type="Proteomes" id="UP000238322">
    <property type="component" value="Unassembled WGS sequence"/>
</dbReference>
<dbReference type="Gene3D" id="3.40.50.2000">
    <property type="entry name" value="Glycogen Phosphorylase B"/>
    <property type="match status" value="1"/>
</dbReference>
<comment type="caution">
    <text evidence="2">The sequence shown here is derived from an EMBL/GenBank/DDBJ whole genome shotgun (WGS) entry which is preliminary data.</text>
</comment>
<protein>
    <recommendedName>
        <fullName evidence="1">Glycosyl transferase family 1 domain-containing protein</fullName>
    </recommendedName>
</protein>
<accession>A0A2S8G013</accession>
<feature type="domain" description="Glycosyl transferase family 1" evidence="1">
    <location>
        <begin position="12"/>
        <end position="96"/>
    </location>
</feature>
<evidence type="ECO:0000313" key="2">
    <source>
        <dbReference type="EMBL" id="PQO37787.1"/>
    </source>
</evidence>
<evidence type="ECO:0000313" key="3">
    <source>
        <dbReference type="Proteomes" id="UP000238322"/>
    </source>
</evidence>
<dbReference type="InterPro" id="IPR001296">
    <property type="entry name" value="Glyco_trans_1"/>
</dbReference>
<dbReference type="EMBL" id="PUHY01000005">
    <property type="protein sequence ID" value="PQO37787.1"/>
    <property type="molecule type" value="Genomic_DNA"/>
</dbReference>
<dbReference type="GO" id="GO:0016757">
    <property type="term" value="F:glycosyltransferase activity"/>
    <property type="evidence" value="ECO:0007669"/>
    <property type="project" value="InterPro"/>
</dbReference>
<organism evidence="2 3">
    <name type="scientific">Blastopirellula marina</name>
    <dbReference type="NCBI Taxonomy" id="124"/>
    <lineage>
        <taxon>Bacteria</taxon>
        <taxon>Pseudomonadati</taxon>
        <taxon>Planctomycetota</taxon>
        <taxon>Planctomycetia</taxon>
        <taxon>Pirellulales</taxon>
        <taxon>Pirellulaceae</taxon>
        <taxon>Blastopirellula</taxon>
    </lineage>
</organism>
<dbReference type="SUPFAM" id="SSF53756">
    <property type="entry name" value="UDP-Glycosyltransferase/glycogen phosphorylase"/>
    <property type="match status" value="1"/>
</dbReference>
<gene>
    <name evidence="2" type="ORF">C5Y83_07530</name>
</gene>
<dbReference type="OrthoDB" id="267270at2"/>
<name>A0A2S8G013_9BACT</name>
<sequence>MFAKIAEVLGKRRPDIPLLVVEGRASVDWLARTGANLSQANLHRMRNTPDPREYLRVTHTMLMPSVWQESFGRVAAEAMMNGIPVIGSDRGWRCDVSDSRHNSPGDAATADG</sequence>
<evidence type="ECO:0000259" key="1">
    <source>
        <dbReference type="Pfam" id="PF00534"/>
    </source>
</evidence>